<dbReference type="OrthoDB" id="76898at2759"/>
<evidence type="ECO:0000256" key="8">
    <source>
        <dbReference type="ARBA" id="ARBA00022824"/>
    </source>
</evidence>
<dbReference type="InterPro" id="IPR016024">
    <property type="entry name" value="ARM-type_fold"/>
</dbReference>
<feature type="transmembrane region" description="Helical" evidence="16">
    <location>
        <begin position="2392"/>
        <end position="2414"/>
    </location>
</feature>
<dbReference type="InterPro" id="IPR035910">
    <property type="entry name" value="RyR/IP3R_RIH_dom_sf"/>
</dbReference>
<keyword evidence="21" id="KW-1185">Reference proteome</keyword>
<dbReference type="SUPFAM" id="SSF48371">
    <property type="entry name" value="ARM repeat"/>
    <property type="match status" value="1"/>
</dbReference>
<gene>
    <name evidence="19" type="ORF">CAPTEDRAFT_222687</name>
</gene>
<feature type="transmembrane region" description="Helical" evidence="16">
    <location>
        <begin position="2260"/>
        <end position="2279"/>
    </location>
</feature>
<feature type="compositionally biased region" description="Basic and acidic residues" evidence="17">
    <location>
        <begin position="1101"/>
        <end position="1110"/>
    </location>
</feature>
<accession>R7TPX0</accession>
<evidence type="ECO:0000256" key="5">
    <source>
        <dbReference type="ARBA" id="ARBA00022673"/>
    </source>
</evidence>
<feature type="compositionally biased region" description="Acidic residues" evidence="17">
    <location>
        <begin position="2091"/>
        <end position="2108"/>
    </location>
</feature>
<evidence type="ECO:0000256" key="4">
    <source>
        <dbReference type="ARBA" id="ARBA00022568"/>
    </source>
</evidence>
<dbReference type="SMART" id="SM00472">
    <property type="entry name" value="MIR"/>
    <property type="match status" value="4"/>
</dbReference>
<feature type="domain" description="MIR" evidence="18">
    <location>
        <begin position="231"/>
        <end position="287"/>
    </location>
</feature>
<dbReference type="PRINTS" id="PR00779">
    <property type="entry name" value="INSP3RECEPTR"/>
</dbReference>
<keyword evidence="6 16" id="KW-0812">Transmembrane</keyword>
<dbReference type="InterPro" id="IPR014821">
    <property type="entry name" value="Ins145_P3_rcpt"/>
</dbReference>
<evidence type="ECO:0000256" key="16">
    <source>
        <dbReference type="RuleBase" id="RU368044"/>
    </source>
</evidence>
<dbReference type="FunFam" id="1.25.10.30:FF:000001">
    <property type="entry name" value="Inositol 1,4,5-trisphosphate receptor, type 2"/>
    <property type="match status" value="1"/>
</dbReference>
<keyword evidence="3 16" id="KW-0813">Transport</keyword>
<evidence type="ECO:0000256" key="14">
    <source>
        <dbReference type="ARBA" id="ARBA00023286"/>
    </source>
</evidence>
<evidence type="ECO:0000256" key="2">
    <source>
        <dbReference type="ARBA" id="ARBA00009453"/>
    </source>
</evidence>
<comment type="function">
    <text evidence="16">Receptor for inositol 1,4,5-trisphosphate, a second messenger that mediates the release of intracellular calcium.</text>
</comment>
<dbReference type="HOGENOM" id="CLU_000206_1_0_1"/>
<name>R7TPX0_CAPTE</name>
<dbReference type="InterPro" id="IPR005821">
    <property type="entry name" value="Ion_trans_dom"/>
</dbReference>
<reference evidence="21" key="1">
    <citation type="submission" date="2012-12" db="EMBL/GenBank/DDBJ databases">
        <authorList>
            <person name="Hellsten U."/>
            <person name="Grimwood J."/>
            <person name="Chapman J.A."/>
            <person name="Shapiro H."/>
            <person name="Aerts A."/>
            <person name="Otillar R.P."/>
            <person name="Terry A.Y."/>
            <person name="Boore J.L."/>
            <person name="Simakov O."/>
            <person name="Marletaz F."/>
            <person name="Cho S.-J."/>
            <person name="Edsinger-Gonzales E."/>
            <person name="Havlak P."/>
            <person name="Kuo D.-H."/>
            <person name="Larsson T."/>
            <person name="Lv J."/>
            <person name="Arendt D."/>
            <person name="Savage R."/>
            <person name="Osoegawa K."/>
            <person name="de Jong P."/>
            <person name="Lindberg D.R."/>
            <person name="Seaver E.C."/>
            <person name="Weisblat D.A."/>
            <person name="Putnam N.H."/>
            <person name="Grigoriev I.V."/>
            <person name="Rokhsar D.S."/>
        </authorList>
    </citation>
    <scope>NUCLEOTIDE SEQUENCE</scope>
    <source>
        <strain evidence="21">I ESC-2004</strain>
    </source>
</reference>
<evidence type="ECO:0000313" key="20">
    <source>
        <dbReference type="EnsemblMetazoa" id="CapteP222687"/>
    </source>
</evidence>
<comment type="domain">
    <text evidence="16">The receptor contains a calcium channel in its C-terminal extremity. Its large N-terminal cytoplasmic region has the ligand-binding site in the N-terminus and modulatory sites in the middle portion immediately upstream of the channel region.</text>
</comment>
<feature type="domain" description="MIR" evidence="18">
    <location>
        <begin position="294"/>
        <end position="360"/>
    </location>
</feature>
<evidence type="ECO:0000256" key="13">
    <source>
        <dbReference type="ARBA" id="ARBA00023170"/>
    </source>
</evidence>
<dbReference type="Proteomes" id="UP000014760">
    <property type="component" value="Unassembled WGS sequence"/>
</dbReference>
<protein>
    <recommendedName>
        <fullName evidence="16">Inositol 1,4,5-trisphosphate receptor</fullName>
    </recommendedName>
</protein>
<dbReference type="GO" id="GO:0051209">
    <property type="term" value="P:release of sequestered calcium ion into cytosol"/>
    <property type="evidence" value="ECO:0007669"/>
    <property type="project" value="UniProtKB-UniRule"/>
</dbReference>
<evidence type="ECO:0000256" key="3">
    <source>
        <dbReference type="ARBA" id="ARBA00022448"/>
    </source>
</evidence>
<comment type="subcellular location">
    <subcellularLocation>
        <location evidence="1 16">Endoplasmic reticulum membrane</location>
        <topology evidence="1 16">Multi-pass membrane protein</topology>
    </subcellularLocation>
</comment>
<dbReference type="Pfam" id="PF01365">
    <property type="entry name" value="RYDR_ITPR"/>
    <property type="match status" value="2"/>
</dbReference>
<dbReference type="SUPFAM" id="SSF100909">
    <property type="entry name" value="IP3 receptor type 1 binding core, domain 2"/>
    <property type="match status" value="2"/>
</dbReference>
<keyword evidence="12 16" id="KW-0472">Membrane</keyword>
<keyword evidence="9 16" id="KW-0106">Calcium</keyword>
<dbReference type="GO" id="GO:0005220">
    <property type="term" value="F:inositol 1,4,5-trisphosphate-gated calcium channel activity"/>
    <property type="evidence" value="ECO:0007669"/>
    <property type="project" value="UniProtKB-UniRule"/>
</dbReference>
<keyword evidence="10 16" id="KW-1133">Transmembrane helix</keyword>
<dbReference type="GO" id="GO:0070679">
    <property type="term" value="F:inositol 1,4,5 trisphosphate binding"/>
    <property type="evidence" value="ECO:0007669"/>
    <property type="project" value="UniProtKB-UniRule"/>
</dbReference>
<evidence type="ECO:0000256" key="11">
    <source>
        <dbReference type="ARBA" id="ARBA00023065"/>
    </source>
</evidence>
<dbReference type="Pfam" id="PF02815">
    <property type="entry name" value="MIR"/>
    <property type="match status" value="1"/>
</dbReference>
<dbReference type="GO" id="GO:0005789">
    <property type="term" value="C:endoplasmic reticulum membrane"/>
    <property type="evidence" value="ECO:0007669"/>
    <property type="project" value="UniProtKB-SubCell"/>
</dbReference>
<organism evidence="19">
    <name type="scientific">Capitella teleta</name>
    <name type="common">Polychaete worm</name>
    <dbReference type="NCBI Taxonomy" id="283909"/>
    <lineage>
        <taxon>Eukaryota</taxon>
        <taxon>Metazoa</taxon>
        <taxon>Spiralia</taxon>
        <taxon>Lophotrochozoa</taxon>
        <taxon>Annelida</taxon>
        <taxon>Polychaeta</taxon>
        <taxon>Sedentaria</taxon>
        <taxon>Scolecida</taxon>
        <taxon>Capitellidae</taxon>
        <taxon>Capitella</taxon>
    </lineage>
</organism>
<evidence type="ECO:0000256" key="12">
    <source>
        <dbReference type="ARBA" id="ARBA00023136"/>
    </source>
</evidence>
<evidence type="ECO:0000256" key="17">
    <source>
        <dbReference type="SAM" id="MobiDB-lite"/>
    </source>
</evidence>
<keyword evidence="11 16" id="KW-0406">Ion transport</keyword>
<dbReference type="Pfam" id="PF08709">
    <property type="entry name" value="Ins145_P3_rec"/>
    <property type="match status" value="1"/>
</dbReference>
<dbReference type="InterPro" id="IPR036300">
    <property type="entry name" value="MIR_dom_sf"/>
</dbReference>
<keyword evidence="13 16" id="KW-0675">Receptor</keyword>
<dbReference type="FunCoup" id="R7TPX0">
    <property type="interactions" value="261"/>
</dbReference>
<dbReference type="InterPro" id="IPR016093">
    <property type="entry name" value="MIR_motif"/>
</dbReference>
<comment type="similarity">
    <text evidence="2 16">Belongs to the InsP3 receptor family.</text>
</comment>
<feature type="transmembrane region" description="Helical" evidence="16">
    <location>
        <begin position="2343"/>
        <end position="2371"/>
    </location>
</feature>
<dbReference type="SUPFAM" id="SSF82109">
    <property type="entry name" value="MIR domain"/>
    <property type="match status" value="2"/>
</dbReference>
<dbReference type="CDD" id="cd23277">
    <property type="entry name" value="beta-trefoil_MIR_ITPR"/>
    <property type="match status" value="1"/>
</dbReference>
<dbReference type="EMBL" id="KB309044">
    <property type="protein sequence ID" value="ELT95704.1"/>
    <property type="molecule type" value="Genomic_DNA"/>
</dbReference>
<feature type="transmembrane region" description="Helical" evidence="16">
    <location>
        <begin position="2235"/>
        <end position="2254"/>
    </location>
</feature>
<evidence type="ECO:0000259" key="18">
    <source>
        <dbReference type="PROSITE" id="PS50919"/>
    </source>
</evidence>
<dbReference type="FunFam" id="2.80.10.50:FF:000005">
    <property type="entry name" value="Inositol 1,4,5-trisphosphate receptor type 2"/>
    <property type="match status" value="1"/>
</dbReference>
<dbReference type="PANTHER" id="PTHR45816">
    <property type="entry name" value="MIR DOMAIN-CONTAINING PROTEIN"/>
    <property type="match status" value="1"/>
</dbReference>
<dbReference type="PANTHER" id="PTHR45816:SF4">
    <property type="entry name" value="RYR_IP3R HOMOLOGY ASSOCIATED DOMAIN-CONTAINING PROTEIN"/>
    <property type="match status" value="1"/>
</dbReference>
<evidence type="ECO:0000256" key="7">
    <source>
        <dbReference type="ARBA" id="ARBA00022737"/>
    </source>
</evidence>
<dbReference type="Gene3D" id="1.25.10.30">
    <property type="entry name" value="IP3 receptor type 1 binding core, RIH domain"/>
    <property type="match status" value="1"/>
</dbReference>
<feature type="compositionally biased region" description="Basic and acidic residues" evidence="17">
    <location>
        <begin position="2109"/>
        <end position="2119"/>
    </location>
</feature>
<dbReference type="OMA" id="GSWLYIM"/>
<evidence type="ECO:0000313" key="19">
    <source>
        <dbReference type="EMBL" id="ELT95704.1"/>
    </source>
</evidence>
<keyword evidence="14 16" id="KW-1071">Ligand-gated ion channel</keyword>
<keyword evidence="15 16" id="KW-0407">Ion channel</keyword>
<evidence type="ECO:0000256" key="15">
    <source>
        <dbReference type="ARBA" id="ARBA00023303"/>
    </source>
</evidence>
<feature type="transmembrane region" description="Helical" evidence="16">
    <location>
        <begin position="2537"/>
        <end position="2560"/>
    </location>
</feature>
<reference evidence="19 21" key="2">
    <citation type="journal article" date="2013" name="Nature">
        <title>Insights into bilaterian evolution from three spiralian genomes.</title>
        <authorList>
            <person name="Simakov O."/>
            <person name="Marletaz F."/>
            <person name="Cho S.J."/>
            <person name="Edsinger-Gonzales E."/>
            <person name="Havlak P."/>
            <person name="Hellsten U."/>
            <person name="Kuo D.H."/>
            <person name="Larsson T."/>
            <person name="Lv J."/>
            <person name="Arendt D."/>
            <person name="Savage R."/>
            <person name="Osoegawa K."/>
            <person name="de Jong P."/>
            <person name="Grimwood J."/>
            <person name="Chapman J.A."/>
            <person name="Shapiro H."/>
            <person name="Aerts A."/>
            <person name="Otillar R.P."/>
            <person name="Terry A.Y."/>
            <person name="Boore J.L."/>
            <person name="Grigoriev I.V."/>
            <person name="Lindberg D.R."/>
            <person name="Seaver E.C."/>
            <person name="Weisblat D.A."/>
            <person name="Putnam N.H."/>
            <person name="Rokhsar D.S."/>
        </authorList>
    </citation>
    <scope>NUCLEOTIDE SEQUENCE</scope>
    <source>
        <strain evidence="19 21">I ESC-2004</strain>
    </source>
</reference>
<keyword evidence="7" id="KW-0677">Repeat</keyword>
<dbReference type="EnsemblMetazoa" id="CapteT222687">
    <property type="protein sequence ID" value="CapteP222687"/>
    <property type="gene ID" value="CapteG222687"/>
</dbReference>
<dbReference type="InterPro" id="IPR013662">
    <property type="entry name" value="RIH_assoc-dom"/>
</dbReference>
<keyword evidence="8 16" id="KW-0256">Endoplasmic reticulum</keyword>
<dbReference type="PROSITE" id="PS50919">
    <property type="entry name" value="MIR"/>
    <property type="match status" value="3"/>
</dbReference>
<dbReference type="FunFam" id="2.80.10.50:FF:000002">
    <property type="entry name" value="Inositol 1,4,5-trisphosphate receptor type 2"/>
    <property type="match status" value="1"/>
</dbReference>
<evidence type="ECO:0000256" key="1">
    <source>
        <dbReference type="ARBA" id="ARBA00004477"/>
    </source>
</evidence>
<dbReference type="Pfam" id="PF08454">
    <property type="entry name" value="RIH_assoc"/>
    <property type="match status" value="1"/>
</dbReference>
<dbReference type="STRING" id="283909.R7TPX0"/>
<keyword evidence="4 16" id="KW-0109">Calcium transport</keyword>
<dbReference type="EMBL" id="AMQN01002390">
    <property type="status" value="NOT_ANNOTATED_CDS"/>
    <property type="molecule type" value="Genomic_DNA"/>
</dbReference>
<dbReference type="InterPro" id="IPR015925">
    <property type="entry name" value="Ryanodine_IP3_receptor"/>
</dbReference>
<dbReference type="Pfam" id="PF00520">
    <property type="entry name" value="Ion_trans"/>
    <property type="match status" value="1"/>
</dbReference>
<feature type="region of interest" description="Disordered" evidence="17">
    <location>
        <begin position="2693"/>
        <end position="2718"/>
    </location>
</feature>
<feature type="region of interest" description="Disordered" evidence="17">
    <location>
        <begin position="2090"/>
        <end position="2119"/>
    </location>
</feature>
<evidence type="ECO:0000256" key="10">
    <source>
        <dbReference type="ARBA" id="ARBA00022989"/>
    </source>
</evidence>
<feature type="region of interest" description="Disordered" evidence="17">
    <location>
        <begin position="1699"/>
        <end position="1725"/>
    </location>
</feature>
<dbReference type="Gene3D" id="1.10.287.70">
    <property type="match status" value="1"/>
</dbReference>
<feature type="region of interest" description="Disordered" evidence="17">
    <location>
        <begin position="1101"/>
        <end position="1124"/>
    </location>
</feature>
<keyword evidence="5 16" id="KW-0107">Calcium channel</keyword>
<sequence>MNESPASFLHIGDIVSLYAEGNVNGFISTLGLVDDRCVVQPDAGDLTNPPKKFRDCLFKICPMNRYSAQKQFWKNMKQSGSHTANAVLLKKLHHAAELEKKQNESENRKLLGSVIQYGSVVQLLHLKSNKYLTVNKRLPALLEKNAMRVSLDNNGNEGSWFYIQPFYKLRSPGDNVVVGDKVVLNPVNAGQPLHASNYELVDNPGCKEVNSVNCNTCWKINLFIDHRENQDDVLKGGDVVRMFHAEQEKFLTGDEYKKKQYVFLRTTGRTSATAATSSKALWEIEVVQHDPCRGGAGHWNSLFRFKHLATGQYLAAEVDIDPTPDMMRSKLRGNPSAPVYCLVSVPHGHDIASIFELDPTTMTRGDSLVPRSSFVRFRHLCTNTWVHSTSVPIDKEEDKPIMSKVGCASIKEDKEAFAIVPVSPQEVRDLDFANDASKVLATIASKLEKSSITQNERRFVMQLLSDIICFVAVQDNTGSDPLEVTVSKPDRERQKLLREQNILKQVFKILQAPFADNGEGPVLKMEELSDQRHAPFRQICRLCYRTLKLSQQNYRKNQEYIAKQFPFMQKQIGYDVLAEDTITALLHNNRKLLEKHITASEIETFVNLVRINKEPRFLDYLSDLCVSNRVAIPVTQELICKCVLSDSNADILIETRLVRTQVEVEMIPETEDDISENQEPIITIEEEEEVVVFWDSGSKSKGIRELGMGAIDSIKEDQEILDYYRHELDLFSNMCLDRQYLAINRLSPELDIDLILRCMSDEMLTYELRASFCRMMLHMHVDRDPQETVTPVKYARLWSEIPTVISIEDYESNKAKDPIKEAVKHKFADTILFVEDYLCNVVCHSWSFADKEQNKLTYEVVKLARHLIYFGFYSFSDLLRLTKTLLGILDCVPDADKSKATEDAAEGAAAAPAKTTLADVVKKATSGSGKAQDGEDGLVMETKLKIIEILQFILNVRLDYRISCLLSIFKREFDDNNDASKSAQGLDLESIGTQAEDIFGGSAESAELDLDGHGGRTFLRVLLNLVMHNYPLLVSGALQLLFRHFSQRQEVLQAFKQVQLLVSESDVENYKQIKSDLDELRLLVEKSELWVYKAKSEDGKKEKKEVRGGQEEQGQEEEERQPQHGTRHLCLLSFSLSAFSCQGLPTEESAIDLDIGPPLDASAAKNYKTIKEIFTRLMKLCVQGVGGAAAKPRKHEQRLLRNMGAHSVVLELLQIPYDKKDDTRMHEIMRLAHEFLQSFCLGNHSNQTLLHKNLDLFLTTGLLEAETVRAIFQDNIQLCNEVTERVVQHFVHCIETHGRHVQYLRFLQTIVKSEGSFIRKCQDTVMAELVNVGEEVLLFYNDKVSFQTLVELMCAEGHRIDQSSPLTYHINLVQLLACCTEGKNVYTEIKCHSLLPLDDIVRVVTHPDCIPEVKNAYINFLNHCYIDTEVEMKEIYTSNHMWTLFENFLVDMAMVCNATHDRKHADRAMEDYVTITVMNVISTFFNSPFSDQSTTTRQPVFVRLLQGAFRTSHSTWLSGQQKFHVENCIKTLSDIAKSRSIAIPVDLDSQVNTLFNKSQLVMKHTQHWIKAGKSRRDSTMQINRDYRTIIEGLQDIVSLLEDQLKPLVQAELSVLVDVLHRPELLFPLNTEARHKCESGGFISKLINHTERLLEEKEEKLCIKVLQTLKEMMTVDLEYGEKGEALRQGLLTRYYGSQHPRVAGRKEGPGPPAVQQAGGHGVNSSPGSRLLSRAEMTLHEVQCHLDREGASDLVVDLIVNNHSSRIFLETVELGIALLEGGNSAIQRSLYNRLLSDKNSERFFKVFYDRMREAQSEIKATVSVNTSESLAQKSQEEEQDSGRKKCQCVTCPDYQLCFVLTAKSTPLSPELKEQLDDAAINTSKALTHAKAASHPDDGQVVVTDELLAEKKEKEEKKISAEIAVMQPILRFLQLLCENHNRDLQNYLRNQSNKTNYNLVCETLQFLDCICGSTTGGLGLLGLYINEHNVALINQTLESLTEYCQGPCHENQNAIASHESNGIDIIIALILNDINPLGKYRMDLVLVLKNNASKLLLAIMESRHDSENAERILYNMSPKQLVDVARQAYQQAENIDEEGEEEEEEEEDEEEKTNPKDLSKHNKDLAELLKPPPDIPMDPALEYYEKHTAQIEIVRQDRTMEQIVFPIPEICEYLTPDTKSRVYQTTERDDQGSKVSDFFERTEDMFSEMKWQKKLRANAILFWLCSHMTLWKSISFNFAVLINILVAAFYPFSPTIIEIDPHLSGLVWTAMFVSLAIVITLPRPLGLRTFIVAAILRLILSVGLECTLMLLGALNVCNGVLLAVSIMGNSGTFTKALRLILMDKEFLYMMGYLITSMLSLCLHEFFYSILLLDIVYREETLLNVIRSVTKNGRSILLTAMLAVILIYLFSIVGFIFFKDDFVMEVDALDAIGINKDVVAAAATSLSGAAVMSGTCTKDAKDCNVTEEQARVIPDKEAVADLVAVEEEEEEEERERFCDSLIMCIVTSLNEGLRNGGGIGDVLRKPSRTEPLFVARVVYDLLFFFIVIIIVLNLIFGVIIDTFADLRSEKQQKEEILKNTCFICGLDRSSFDNKSVSFEEHCAFDHSMWHYLFFIVLIKVKDPTEFTGPESYVYAMIKEKNLEWFPRMRAMSLAADDGEGEQNELRNLQTQLESTNKLVQTLSSQLSELKDQMTEQRKQKQRIGLLSNPSMPIMPSGATQAL</sequence>
<feature type="transmembrane region" description="Helical" evidence="16">
    <location>
        <begin position="2291"/>
        <end position="2323"/>
    </location>
</feature>
<evidence type="ECO:0000256" key="9">
    <source>
        <dbReference type="ARBA" id="ARBA00022837"/>
    </source>
</evidence>
<evidence type="ECO:0000256" key="6">
    <source>
        <dbReference type="ARBA" id="ARBA00022692"/>
    </source>
</evidence>
<reference evidence="20" key="3">
    <citation type="submission" date="2015-06" db="UniProtKB">
        <authorList>
            <consortium name="EnsemblMetazoa"/>
        </authorList>
    </citation>
    <scope>IDENTIFICATION</scope>
</reference>
<dbReference type="Gene3D" id="2.80.10.50">
    <property type="match status" value="2"/>
</dbReference>
<evidence type="ECO:0000313" key="21">
    <source>
        <dbReference type="Proteomes" id="UP000014760"/>
    </source>
</evidence>
<feature type="domain" description="MIR" evidence="18">
    <location>
        <begin position="112"/>
        <end position="166"/>
    </location>
</feature>
<dbReference type="InterPro" id="IPR000493">
    <property type="entry name" value="InsP3_rcpt"/>
</dbReference>
<dbReference type="InterPro" id="IPR000699">
    <property type="entry name" value="RIH_dom"/>
</dbReference>
<proteinExistence type="inferred from homology"/>
<comment type="subunit">
    <text evidence="16">Homotetramer.</text>
</comment>